<sequence length="73" mass="7952">MPLYRVTIKRSMTTNGIRLEQGMSVDVTTPTTTNPVSVNGGVLVKEAFARIYGIDLSPIWLSAKAAMEVVKIN</sequence>
<proteinExistence type="predicted"/>
<dbReference type="Proteomes" id="UP000039370">
    <property type="component" value="Unassembled WGS sequence"/>
</dbReference>
<dbReference type="RefSeq" id="WP_041988667.1">
    <property type="nucleotide sequence ID" value="NZ_JBIUQH010000017.1"/>
</dbReference>
<accession>A0A0B7INJ7</accession>
<dbReference type="EMBL" id="CDOK01000235">
    <property type="protein sequence ID" value="CEN53410.1"/>
    <property type="molecule type" value="Genomic_DNA"/>
</dbReference>
<dbReference type="AlphaFoldDB" id="A0A0B7INJ7"/>
<protein>
    <submittedName>
        <fullName evidence="1">Uncharacterized protein</fullName>
    </submittedName>
</protein>
<dbReference type="Pfam" id="PF19637">
    <property type="entry name" value="DUF6140"/>
    <property type="match status" value="1"/>
</dbReference>
<reference evidence="2" key="1">
    <citation type="submission" date="2015-01" db="EMBL/GenBank/DDBJ databases">
        <authorList>
            <person name="MANFREDI Pablo"/>
        </authorList>
    </citation>
    <scope>NUCLEOTIDE SEQUENCE [LARGE SCALE GENOMIC DNA]</scope>
    <source>
        <strain evidence="2">Cc11</strain>
    </source>
</reference>
<name>A0A0B7INJ7_9FLAO</name>
<organism evidence="1 2">
    <name type="scientific">Capnocytophaga canimorsus</name>
    <dbReference type="NCBI Taxonomy" id="28188"/>
    <lineage>
        <taxon>Bacteria</taxon>
        <taxon>Pseudomonadati</taxon>
        <taxon>Bacteroidota</taxon>
        <taxon>Flavobacteriia</taxon>
        <taxon>Flavobacteriales</taxon>
        <taxon>Flavobacteriaceae</taxon>
        <taxon>Capnocytophaga</taxon>
    </lineage>
</organism>
<dbReference type="InterPro" id="IPR046138">
    <property type="entry name" value="DUF6140"/>
</dbReference>
<evidence type="ECO:0000313" key="1">
    <source>
        <dbReference type="EMBL" id="CEN53410.1"/>
    </source>
</evidence>
<evidence type="ECO:0000313" key="2">
    <source>
        <dbReference type="Proteomes" id="UP000039370"/>
    </source>
</evidence>
<gene>
    <name evidence="1" type="ORF">CCAN11_860003</name>
</gene>